<protein>
    <recommendedName>
        <fullName evidence="2">Gfo/Idh/MocA-like oxidoreductase N-terminal domain-containing protein</fullName>
    </recommendedName>
</protein>
<evidence type="ECO:0000256" key="1">
    <source>
        <dbReference type="ARBA" id="ARBA00023002"/>
    </source>
</evidence>
<keyword evidence="1" id="KW-0560">Oxidoreductase</keyword>
<dbReference type="Pfam" id="PF01408">
    <property type="entry name" value="GFO_IDH_MocA"/>
    <property type="match status" value="1"/>
</dbReference>
<gene>
    <name evidence="3" type="ORF">NCCP691_13180</name>
</gene>
<dbReference type="RefSeq" id="WP_220807478.1">
    <property type="nucleotide sequence ID" value="NZ_BPMK01000005.1"/>
</dbReference>
<sequence length="359" mass="38354">MEQQLNAAVIGCGRMGAFTSESVIRHAPRCWLPLSHAEAICSHPRLRLAALCDTDAAMLQRAGDKYQVARRYEDPRALLDAERPALLGLATRTLGRAELIQHAIASGTRAIHAEKPLCNSVTELQGLREALRRDDVFVTWGAIRRFFGVYRQALALAESGRYGALREIRVNFGSAPLFWTHPHSIDLLLFGAAGRRVAGVQARLADVTTEGRPTAVDSDPRIVSASVYFDDGLAGHITQALGADFVLSCADAEISVRADGARLEMYAAGETVYPATSELAVEDGRAPGGTLGPVSQLVACLDGDADAIAANAAVKRDILNAQSIAFAMLQSHLEGSRVVEVSALDPAIVIMARTGGRYA</sequence>
<comment type="caution">
    <text evidence="3">The sequence shown here is derived from an EMBL/GenBank/DDBJ whole genome shotgun (WGS) entry which is preliminary data.</text>
</comment>
<proteinExistence type="predicted"/>
<accession>A0ABQ4Q3I4</accession>
<name>A0ABQ4Q3I4_9BURK</name>
<organism evidence="3 4">
    <name type="scientific">Noviherbaspirillum aridicola</name>
    <dbReference type="NCBI Taxonomy" id="2849687"/>
    <lineage>
        <taxon>Bacteria</taxon>
        <taxon>Pseudomonadati</taxon>
        <taxon>Pseudomonadota</taxon>
        <taxon>Betaproteobacteria</taxon>
        <taxon>Burkholderiales</taxon>
        <taxon>Oxalobacteraceae</taxon>
        <taxon>Noviherbaspirillum</taxon>
    </lineage>
</organism>
<dbReference type="InterPro" id="IPR000683">
    <property type="entry name" value="Gfo/Idh/MocA-like_OxRdtase_N"/>
</dbReference>
<evidence type="ECO:0000313" key="4">
    <source>
        <dbReference type="Proteomes" id="UP000887222"/>
    </source>
</evidence>
<dbReference type="PANTHER" id="PTHR43818:SF11">
    <property type="entry name" value="BCDNA.GH03377"/>
    <property type="match status" value="1"/>
</dbReference>
<reference evidence="3 4" key="1">
    <citation type="journal article" date="2022" name="Int. J. Syst. Evol. Microbiol.">
        <title>Noviherbaspirillum aridicola sp. nov., isolated from an arid soil in Pakistan.</title>
        <authorList>
            <person name="Khan I.U."/>
            <person name="Saqib M."/>
            <person name="Amin A."/>
            <person name="Hussain F."/>
            <person name="Li L."/>
            <person name="Liu Y.H."/>
            <person name="Fang B.Z."/>
            <person name="Ahmed I."/>
            <person name="Li W.J."/>
        </authorList>
    </citation>
    <scope>NUCLEOTIDE SEQUENCE [LARGE SCALE GENOMIC DNA]</scope>
    <source>
        <strain evidence="3 4">NCCP-691</strain>
    </source>
</reference>
<dbReference type="PANTHER" id="PTHR43818">
    <property type="entry name" value="BCDNA.GH03377"/>
    <property type="match status" value="1"/>
</dbReference>
<dbReference type="Proteomes" id="UP000887222">
    <property type="component" value="Unassembled WGS sequence"/>
</dbReference>
<dbReference type="Gene3D" id="3.40.50.720">
    <property type="entry name" value="NAD(P)-binding Rossmann-like Domain"/>
    <property type="match status" value="1"/>
</dbReference>
<dbReference type="InterPro" id="IPR050463">
    <property type="entry name" value="Gfo/Idh/MocA_oxidrdct_glycsds"/>
</dbReference>
<feature type="domain" description="Gfo/Idh/MocA-like oxidoreductase N-terminal" evidence="2">
    <location>
        <begin position="6"/>
        <end position="139"/>
    </location>
</feature>
<dbReference type="InterPro" id="IPR036291">
    <property type="entry name" value="NAD(P)-bd_dom_sf"/>
</dbReference>
<dbReference type="SUPFAM" id="SSF51735">
    <property type="entry name" value="NAD(P)-binding Rossmann-fold domains"/>
    <property type="match status" value="1"/>
</dbReference>
<keyword evidence="4" id="KW-1185">Reference proteome</keyword>
<evidence type="ECO:0000313" key="3">
    <source>
        <dbReference type="EMBL" id="GIZ51304.1"/>
    </source>
</evidence>
<dbReference type="Gene3D" id="3.30.360.10">
    <property type="entry name" value="Dihydrodipicolinate Reductase, domain 2"/>
    <property type="match status" value="1"/>
</dbReference>
<evidence type="ECO:0000259" key="2">
    <source>
        <dbReference type="Pfam" id="PF01408"/>
    </source>
</evidence>
<dbReference type="EMBL" id="BPMK01000005">
    <property type="protein sequence ID" value="GIZ51304.1"/>
    <property type="molecule type" value="Genomic_DNA"/>
</dbReference>